<dbReference type="EMBL" id="PFSE01000044">
    <property type="protein sequence ID" value="PJC28772.1"/>
    <property type="molecule type" value="Genomic_DNA"/>
</dbReference>
<dbReference type="AlphaFoldDB" id="A0A2M8EUI0"/>
<organism evidence="1 2">
    <name type="scientific">Candidatus Shapirobacteria bacterium CG_4_9_14_0_2_um_filter_40_11</name>
    <dbReference type="NCBI Taxonomy" id="1974876"/>
    <lineage>
        <taxon>Bacteria</taxon>
        <taxon>Candidatus Shapironibacteriota</taxon>
    </lineage>
</organism>
<dbReference type="SUPFAM" id="SSF53335">
    <property type="entry name" value="S-adenosyl-L-methionine-dependent methyltransferases"/>
    <property type="match status" value="1"/>
</dbReference>
<proteinExistence type="predicted"/>
<dbReference type="GO" id="GO:0032259">
    <property type="term" value="P:methylation"/>
    <property type="evidence" value="ECO:0007669"/>
    <property type="project" value="UniProtKB-KW"/>
</dbReference>
<dbReference type="InterPro" id="IPR029063">
    <property type="entry name" value="SAM-dependent_MTases_sf"/>
</dbReference>
<name>A0A2M8EUI0_9BACT</name>
<evidence type="ECO:0000313" key="2">
    <source>
        <dbReference type="Proteomes" id="UP000230885"/>
    </source>
</evidence>
<evidence type="ECO:0000313" key="1">
    <source>
        <dbReference type="EMBL" id="PJC28772.1"/>
    </source>
</evidence>
<reference evidence="2" key="1">
    <citation type="submission" date="2017-09" db="EMBL/GenBank/DDBJ databases">
        <title>Depth-based differentiation of microbial function through sediment-hosted aquifers and enrichment of novel symbionts in the deep terrestrial subsurface.</title>
        <authorList>
            <person name="Probst A.J."/>
            <person name="Ladd B."/>
            <person name="Jarett J.K."/>
            <person name="Geller-Mcgrath D.E."/>
            <person name="Sieber C.M.K."/>
            <person name="Emerson J.B."/>
            <person name="Anantharaman K."/>
            <person name="Thomas B.C."/>
            <person name="Malmstrom R."/>
            <person name="Stieglmeier M."/>
            <person name="Klingl A."/>
            <person name="Woyke T."/>
            <person name="Ryan C.M."/>
            <person name="Banfield J.F."/>
        </authorList>
    </citation>
    <scope>NUCLEOTIDE SEQUENCE [LARGE SCALE GENOMIC DNA]</scope>
</reference>
<dbReference type="InterPro" id="IPR008884">
    <property type="entry name" value="TylF_MeTrfase"/>
</dbReference>
<dbReference type="PANTHER" id="PTHR40036">
    <property type="entry name" value="MACROCIN O-METHYLTRANSFERASE"/>
    <property type="match status" value="1"/>
</dbReference>
<dbReference type="GO" id="GO:0008168">
    <property type="term" value="F:methyltransferase activity"/>
    <property type="evidence" value="ECO:0007669"/>
    <property type="project" value="UniProtKB-KW"/>
</dbReference>
<accession>A0A2M8EUI0</accession>
<keyword evidence="1" id="KW-0808">Transferase</keyword>
<dbReference type="Proteomes" id="UP000230885">
    <property type="component" value="Unassembled WGS sequence"/>
</dbReference>
<dbReference type="Gene3D" id="3.40.50.150">
    <property type="entry name" value="Vaccinia Virus protein VP39"/>
    <property type="match status" value="1"/>
</dbReference>
<keyword evidence="1" id="KW-0489">Methyltransferase</keyword>
<protein>
    <submittedName>
        <fullName evidence="1">dTDP-6-deoxy-L-hexose 3-O-methyltransferase</fullName>
    </submittedName>
</protein>
<gene>
    <name evidence="1" type="ORF">CO053_02860</name>
</gene>
<sequence>MKKLNKKRKINLEGGLRTQKEKKVLKELSQIFNKSPESTEIKLENFPKYVRRQKITRLLSLYELFKKVLSIKGSIIECGVHRGFGLMTWTNLSAILEPNNLTRRIYGFDTFGGFPSIADEDKSQYTEIKPGSLSTDSLNELKKLIKIYDANRFLGHIDKVRLIKGDASRTIPAFIKERPHLVVSLLFLDFDLFEPTKVAIENFYPRMPRGSIIAFDELDNPIWPGETLALLKTIGINKLKIERFDFDPYIGYAVLDKK</sequence>
<dbReference type="Pfam" id="PF05711">
    <property type="entry name" value="TylF"/>
    <property type="match status" value="1"/>
</dbReference>
<comment type="caution">
    <text evidence="1">The sequence shown here is derived from an EMBL/GenBank/DDBJ whole genome shotgun (WGS) entry which is preliminary data.</text>
</comment>
<dbReference type="PANTHER" id="PTHR40036:SF1">
    <property type="entry name" value="MACROCIN O-METHYLTRANSFERASE"/>
    <property type="match status" value="1"/>
</dbReference>